<reference evidence="2" key="1">
    <citation type="submission" date="2016-06" db="EMBL/GenBank/DDBJ databases">
        <authorList>
            <person name="Sutton G."/>
            <person name="Brinkac L."/>
            <person name="Sanka R."/>
            <person name="Adams M."/>
            <person name="Lau E."/>
            <person name="Garcia-Basteiro A."/>
            <person name="Lopez-Varela E."/>
            <person name="Palencia S."/>
        </authorList>
    </citation>
    <scope>NUCLEOTIDE SEQUENCE [LARGE SCALE GENOMIC DNA]</scope>
    <source>
        <strain evidence="2">1274684.2</strain>
    </source>
</reference>
<dbReference type="Proteomes" id="UP000093759">
    <property type="component" value="Unassembled WGS sequence"/>
</dbReference>
<comment type="caution">
    <text evidence="1">The sequence shown here is derived from an EMBL/GenBank/DDBJ whole genome shotgun (WGS) entry which is preliminary data.</text>
</comment>
<organism evidence="1 2">
    <name type="scientific">Mycolicibacter sinensis (strain JDM601)</name>
    <name type="common">Mycobacterium sinense</name>
    <dbReference type="NCBI Taxonomy" id="875328"/>
    <lineage>
        <taxon>Bacteria</taxon>
        <taxon>Bacillati</taxon>
        <taxon>Actinomycetota</taxon>
        <taxon>Actinomycetes</taxon>
        <taxon>Mycobacteriales</taxon>
        <taxon>Mycobacteriaceae</taxon>
        <taxon>Mycolicibacter</taxon>
    </lineage>
</organism>
<protein>
    <recommendedName>
        <fullName evidence="3">PE-PGRS family protein</fullName>
    </recommendedName>
</protein>
<proteinExistence type="predicted"/>
<evidence type="ECO:0008006" key="3">
    <source>
        <dbReference type="Google" id="ProtNLM"/>
    </source>
</evidence>
<evidence type="ECO:0000313" key="2">
    <source>
        <dbReference type="Proteomes" id="UP000093759"/>
    </source>
</evidence>
<evidence type="ECO:0000313" key="1">
    <source>
        <dbReference type="EMBL" id="OBK87232.1"/>
    </source>
</evidence>
<dbReference type="AlphaFoldDB" id="A0A1A3TXS4"/>
<sequence length="317" mass="34069">MQLALADGSLDRGSASDARPTTRASLVMAAGVALAGAGLIAVSPVAPSISMEAHQAAVQLANTTAENLDYLTDLLNQPNPLTTALGDLGSYYSEVAQNSFAGVQDGLEIMWSGGGRVIGLENLIPQVTEFLQQGDTLSAWNLINNDMLYNMNNIFQPLFDHIPRGEDVEVPGVMGIGADMTHVWANVQEVFGDFSFWKTTAKYFIEPLTGFAFALSENATGVPDGIEHVAQDPFDALLNGYITWDSETGENTGQWWGLLTEQGTVSYFLDYLPSKIAEALTMNLPVDDVEVPVDPDLGASLADPNLFDLDWLTGLFS</sequence>
<accession>A0A1A3TXS4</accession>
<dbReference type="RefSeq" id="WP_065024873.1">
    <property type="nucleotide sequence ID" value="NZ_LZMF01000075.1"/>
</dbReference>
<dbReference type="EMBL" id="LZMF01000075">
    <property type="protein sequence ID" value="OBK87232.1"/>
    <property type="molecule type" value="Genomic_DNA"/>
</dbReference>
<gene>
    <name evidence="1" type="ORF">A5648_04440</name>
</gene>
<name>A0A1A3TXS4_MYCSD</name>